<comment type="function">
    <text evidence="1">Forms a chaperone-bound H2A.Z-H2B complex that acts as a source for SWR1 complex-dependent H2A to H2A.Z histone replacement in chromatin.</text>
</comment>
<keyword evidence="4" id="KW-0143">Chaperone</keyword>
<feature type="region of interest" description="Disordered" evidence="6">
    <location>
        <begin position="1"/>
        <end position="138"/>
    </location>
</feature>
<evidence type="ECO:0000259" key="7">
    <source>
        <dbReference type="SMART" id="SM01082"/>
    </source>
</evidence>
<name>A0A1C7NDW8_9FUNG</name>
<reference evidence="8 9" key="1">
    <citation type="submission" date="2016-03" db="EMBL/GenBank/DDBJ databases">
        <title>Choanephora cucurbitarum.</title>
        <authorList>
            <person name="Min B."/>
            <person name="Park H."/>
            <person name="Park J.-H."/>
            <person name="Shin H.-D."/>
            <person name="Choi I.-G."/>
        </authorList>
    </citation>
    <scope>NUCLEOTIDE SEQUENCE [LARGE SCALE GENOMIC DNA]</scope>
    <source>
        <strain evidence="8 9">KUS-F28377</strain>
    </source>
</reference>
<feature type="compositionally biased region" description="Basic and acidic residues" evidence="6">
    <location>
        <begin position="16"/>
        <end position="27"/>
    </location>
</feature>
<evidence type="ECO:0000256" key="6">
    <source>
        <dbReference type="SAM" id="MobiDB-lite"/>
    </source>
</evidence>
<evidence type="ECO:0000256" key="4">
    <source>
        <dbReference type="ARBA" id="ARBA00023186"/>
    </source>
</evidence>
<feature type="compositionally biased region" description="Acidic residues" evidence="6">
    <location>
        <begin position="90"/>
        <end position="107"/>
    </location>
</feature>
<dbReference type="InterPro" id="IPR019098">
    <property type="entry name" value="Histone_chaperone_domain_CHZ"/>
</dbReference>
<protein>
    <recommendedName>
        <fullName evidence="7">Histone chaperone domain-containing protein</fullName>
    </recommendedName>
</protein>
<dbReference type="SMART" id="SM01082">
    <property type="entry name" value="CHZ"/>
    <property type="match status" value="1"/>
</dbReference>
<evidence type="ECO:0000313" key="9">
    <source>
        <dbReference type="Proteomes" id="UP000093000"/>
    </source>
</evidence>
<dbReference type="Pfam" id="PF09649">
    <property type="entry name" value="CHZ"/>
    <property type="match status" value="1"/>
</dbReference>
<proteinExistence type="inferred from homology"/>
<dbReference type="AlphaFoldDB" id="A0A1C7NDW8"/>
<gene>
    <name evidence="8" type="ORF">A0J61_04785</name>
</gene>
<evidence type="ECO:0000256" key="5">
    <source>
        <dbReference type="ARBA" id="ARBA00023242"/>
    </source>
</evidence>
<accession>A0A1C7NDW8</accession>
<dbReference type="Proteomes" id="UP000093000">
    <property type="component" value="Unassembled WGS sequence"/>
</dbReference>
<dbReference type="InParanoid" id="A0A1C7NDW8"/>
<comment type="subcellular location">
    <subcellularLocation>
        <location evidence="2">Nucleus</location>
    </subcellularLocation>
</comment>
<organism evidence="8 9">
    <name type="scientific">Choanephora cucurbitarum</name>
    <dbReference type="NCBI Taxonomy" id="101091"/>
    <lineage>
        <taxon>Eukaryota</taxon>
        <taxon>Fungi</taxon>
        <taxon>Fungi incertae sedis</taxon>
        <taxon>Mucoromycota</taxon>
        <taxon>Mucoromycotina</taxon>
        <taxon>Mucoromycetes</taxon>
        <taxon>Mucorales</taxon>
        <taxon>Mucorineae</taxon>
        <taxon>Choanephoraceae</taxon>
        <taxon>Choanephoroideae</taxon>
        <taxon>Choanephora</taxon>
    </lineage>
</organism>
<feature type="compositionally biased region" description="Acidic residues" evidence="6">
    <location>
        <begin position="48"/>
        <end position="66"/>
    </location>
</feature>
<dbReference type="EMBL" id="LUGH01000242">
    <property type="protein sequence ID" value="OBZ87150.1"/>
    <property type="molecule type" value="Genomic_DNA"/>
</dbReference>
<evidence type="ECO:0000256" key="2">
    <source>
        <dbReference type="ARBA" id="ARBA00004123"/>
    </source>
</evidence>
<evidence type="ECO:0000256" key="1">
    <source>
        <dbReference type="ARBA" id="ARBA00002212"/>
    </source>
</evidence>
<comment type="similarity">
    <text evidence="3">Belongs to the CHZ1 family.</text>
</comment>
<evidence type="ECO:0000313" key="8">
    <source>
        <dbReference type="EMBL" id="OBZ87150.1"/>
    </source>
</evidence>
<dbReference type="GO" id="GO:0005634">
    <property type="term" value="C:nucleus"/>
    <property type="evidence" value="ECO:0007669"/>
    <property type="project" value="UniProtKB-SubCell"/>
</dbReference>
<sequence length="138" mass="15608">MSDRRSKLEALAGKRKSADSQDNEGIKKSAVKKLKSNSSRSVKKPVYSDEEEEEEEEESDVSDEEEKVVAKPKKRPIEKKKKRKSKTSDDDASDEDKSDVSETELETLDTSLIIPGGRRTRGKKIDYKQFGADPEDEE</sequence>
<feature type="domain" description="Histone chaperone" evidence="7">
    <location>
        <begin position="99"/>
        <end position="136"/>
    </location>
</feature>
<keyword evidence="9" id="KW-1185">Reference proteome</keyword>
<keyword evidence="5" id="KW-0539">Nucleus</keyword>
<dbReference type="OrthoDB" id="2161408at2759"/>
<feature type="compositionally biased region" description="Basic residues" evidence="6">
    <location>
        <begin position="70"/>
        <end position="85"/>
    </location>
</feature>
<comment type="caution">
    <text evidence="8">The sequence shown here is derived from an EMBL/GenBank/DDBJ whole genome shotgun (WGS) entry which is preliminary data.</text>
</comment>
<evidence type="ECO:0000256" key="3">
    <source>
        <dbReference type="ARBA" id="ARBA00008057"/>
    </source>
</evidence>